<reference evidence="1 2" key="1">
    <citation type="journal article" date="2022" name="bioRxiv">
        <title>The genome of the oomycete Peronosclerospora sorghi, a cosmopolitan pathogen of maize and sorghum, is inflated with dispersed pseudogenes.</title>
        <authorList>
            <person name="Fletcher K."/>
            <person name="Martin F."/>
            <person name="Isakeit T."/>
            <person name="Cavanaugh K."/>
            <person name="Magill C."/>
            <person name="Michelmore R."/>
        </authorList>
    </citation>
    <scope>NUCLEOTIDE SEQUENCE [LARGE SCALE GENOMIC DNA]</scope>
    <source>
        <strain evidence="1">P6</strain>
    </source>
</reference>
<dbReference type="Proteomes" id="UP001163321">
    <property type="component" value="Chromosome 1"/>
</dbReference>
<keyword evidence="2" id="KW-1185">Reference proteome</keyword>
<dbReference type="EMBL" id="CM047580">
    <property type="protein sequence ID" value="KAI9922440.1"/>
    <property type="molecule type" value="Genomic_DNA"/>
</dbReference>
<evidence type="ECO:0000313" key="1">
    <source>
        <dbReference type="EMBL" id="KAI9922440.1"/>
    </source>
</evidence>
<accession>A0ACC0WUR0</accession>
<sequence length="83" mass="9644">MFRIDIESKEKDESRRLSIYDRVIETLERQVRQREAANINKPLLTFTRVIKVLATPGGDGQSTLFREKAHEITLKLTGWGRES</sequence>
<proteinExistence type="predicted"/>
<comment type="caution">
    <text evidence="1">The sequence shown here is derived from an EMBL/GenBank/DDBJ whole genome shotgun (WGS) entry which is preliminary data.</text>
</comment>
<protein>
    <submittedName>
        <fullName evidence="1">Uncharacterized protein</fullName>
    </submittedName>
</protein>
<gene>
    <name evidence="1" type="ORF">PsorP6_000622</name>
</gene>
<name>A0ACC0WUR0_9STRA</name>
<evidence type="ECO:0000313" key="2">
    <source>
        <dbReference type="Proteomes" id="UP001163321"/>
    </source>
</evidence>
<organism evidence="1 2">
    <name type="scientific">Peronosclerospora sorghi</name>
    <dbReference type="NCBI Taxonomy" id="230839"/>
    <lineage>
        <taxon>Eukaryota</taxon>
        <taxon>Sar</taxon>
        <taxon>Stramenopiles</taxon>
        <taxon>Oomycota</taxon>
        <taxon>Peronosporomycetes</taxon>
        <taxon>Peronosporales</taxon>
        <taxon>Peronosporaceae</taxon>
        <taxon>Peronosclerospora</taxon>
    </lineage>
</organism>